<protein>
    <submittedName>
        <fullName evidence="2">Uncharacterized protein</fullName>
    </submittedName>
</protein>
<dbReference type="STRING" id="408074.SAMN05660909_02148"/>
<organism evidence="2 3">
    <name type="scientific">Chitinophaga terrae</name>
    <name type="common">ex Kim and Jung 2007</name>
    <dbReference type="NCBI Taxonomy" id="408074"/>
    <lineage>
        <taxon>Bacteria</taxon>
        <taxon>Pseudomonadati</taxon>
        <taxon>Bacteroidota</taxon>
        <taxon>Chitinophagia</taxon>
        <taxon>Chitinophagales</taxon>
        <taxon>Chitinophagaceae</taxon>
        <taxon>Chitinophaga</taxon>
    </lineage>
</organism>
<accession>A0A1H4BLM5</accession>
<keyword evidence="1" id="KW-0732">Signal</keyword>
<dbReference type="Proteomes" id="UP000199656">
    <property type="component" value="Unassembled WGS sequence"/>
</dbReference>
<reference evidence="3" key="1">
    <citation type="submission" date="2016-10" db="EMBL/GenBank/DDBJ databases">
        <authorList>
            <person name="Varghese N."/>
            <person name="Submissions S."/>
        </authorList>
    </citation>
    <scope>NUCLEOTIDE SEQUENCE [LARGE SCALE GENOMIC DNA]</scope>
    <source>
        <strain evidence="3">DSM 23920</strain>
    </source>
</reference>
<dbReference type="EMBL" id="FNRL01000008">
    <property type="protein sequence ID" value="SEA49006.1"/>
    <property type="molecule type" value="Genomic_DNA"/>
</dbReference>
<dbReference type="OrthoDB" id="652645at2"/>
<name>A0A1H4BLM5_9BACT</name>
<gene>
    <name evidence="2" type="ORF">SAMN05660909_02148</name>
</gene>
<evidence type="ECO:0000313" key="2">
    <source>
        <dbReference type="EMBL" id="SEA49006.1"/>
    </source>
</evidence>
<dbReference type="AlphaFoldDB" id="A0A1H4BLM5"/>
<feature type="chain" id="PRO_5011771102" evidence="1">
    <location>
        <begin position="24"/>
        <end position="417"/>
    </location>
</feature>
<sequence length="417" mass="46749">MKSLMYRSLISFALLISTMLCTAQYSSFGVINYTVPEGYKLIKNDNVLTYYKEDKSTGAYCSFFVYNLMDAKGNARQCFDFCWENLLQKPFKITAAATLQPEARIKGWRFLLGNARYNDNGVATLALQITFLGENKMQNLIILSNSDAYKKEIEDFIAKADIAKDISQHAAGQDTKRQVTNSNASATSATISANIKYDVWMCHCYAATGNLAEKQFKVVVLSPDGRSLYYMPEIGLNAVTPQNSKEADSWGRVTDKGNKLVLVNNKYGNMELYKINSTSMSRYPNSTSSVYIKVKQVDGLRFEGAYSPELSYYNGKTDIISKQTDPNRRPVIFFKKDGTYINEGITFSNLTFGDDFVIGKGTYEIVNYSLVLTTQTGRKLQVAFIPVLDADPAGTNSGLIINNNLFYRLNKTFAPRN</sequence>
<feature type="signal peptide" evidence="1">
    <location>
        <begin position="1"/>
        <end position="23"/>
    </location>
</feature>
<evidence type="ECO:0000313" key="3">
    <source>
        <dbReference type="Proteomes" id="UP000199656"/>
    </source>
</evidence>
<proteinExistence type="predicted"/>
<evidence type="ECO:0000256" key="1">
    <source>
        <dbReference type="SAM" id="SignalP"/>
    </source>
</evidence>
<dbReference type="RefSeq" id="WP_139170085.1">
    <property type="nucleotide sequence ID" value="NZ_BKAT01000011.1"/>
</dbReference>
<keyword evidence="3" id="KW-1185">Reference proteome</keyword>